<dbReference type="EMBL" id="CAFBLJ010000189">
    <property type="protein sequence ID" value="CAB4884126.1"/>
    <property type="molecule type" value="Genomic_DNA"/>
</dbReference>
<dbReference type="PROSITE" id="PS00662">
    <property type="entry name" value="T2SP_E"/>
    <property type="match status" value="1"/>
</dbReference>
<evidence type="ECO:0000256" key="2">
    <source>
        <dbReference type="ARBA" id="ARBA00022840"/>
    </source>
</evidence>
<dbReference type="SUPFAM" id="SSF52540">
    <property type="entry name" value="P-loop containing nucleoside triphosphate hydrolases"/>
    <property type="match status" value="1"/>
</dbReference>
<dbReference type="EMBL" id="CAEZZP010000158">
    <property type="protein sequence ID" value="CAB4786251.1"/>
    <property type="molecule type" value="Genomic_DNA"/>
</dbReference>
<keyword evidence="1" id="KW-0547">Nucleotide-binding</keyword>
<dbReference type="Gene3D" id="3.40.50.300">
    <property type="entry name" value="P-loop containing nucleotide triphosphate hydrolases"/>
    <property type="match status" value="1"/>
</dbReference>
<dbReference type="EMBL" id="CAFAAL010000182">
    <property type="protein sequence ID" value="CAB4816103.1"/>
    <property type="molecule type" value="Genomic_DNA"/>
</dbReference>
<dbReference type="FunFam" id="3.40.50.300:FF:000398">
    <property type="entry name" value="Type IV pilus assembly ATPase PilB"/>
    <property type="match status" value="1"/>
</dbReference>
<dbReference type="InterPro" id="IPR001482">
    <property type="entry name" value="T2SS/T4SS_dom"/>
</dbReference>
<evidence type="ECO:0000313" key="5">
    <source>
        <dbReference type="EMBL" id="CAB4786251.1"/>
    </source>
</evidence>
<dbReference type="CDD" id="cd01129">
    <property type="entry name" value="PulE-GspE-like"/>
    <property type="match status" value="1"/>
</dbReference>
<evidence type="ECO:0000313" key="7">
    <source>
        <dbReference type="EMBL" id="CAB4884126.1"/>
    </source>
</evidence>
<keyword evidence="2" id="KW-0067">ATP-binding</keyword>
<dbReference type="PANTHER" id="PTHR30258:SF2">
    <property type="entry name" value="COMG OPERON PROTEIN 1"/>
    <property type="match status" value="1"/>
</dbReference>
<evidence type="ECO:0000259" key="3">
    <source>
        <dbReference type="PROSITE" id="PS00662"/>
    </source>
</evidence>
<reference evidence="4" key="1">
    <citation type="submission" date="2020-05" db="EMBL/GenBank/DDBJ databases">
        <authorList>
            <person name="Chiriac C."/>
            <person name="Salcher M."/>
            <person name="Ghai R."/>
            <person name="Kavagutti S V."/>
        </authorList>
    </citation>
    <scope>NUCLEOTIDE SEQUENCE</scope>
</reference>
<dbReference type="Gene3D" id="3.30.450.90">
    <property type="match status" value="1"/>
</dbReference>
<evidence type="ECO:0000256" key="1">
    <source>
        <dbReference type="ARBA" id="ARBA00022741"/>
    </source>
</evidence>
<sequence length="424" mass="46567">MFNRPAPKITAAPKDQAVADVSTKARASEHSNVATDDDGPVVQMVTSLVSQGLRDRASDIHIEPLNDILRIRYRIDGNLVEAQTLPLHLHSSLVSRLKIMAGMNIVERRRPQDGQFSTTVDGRDVDVRVATVSTVFGEKLVMRLLDKRRSTIGLSELGMPNDTHEMYSQMVRSPFGMVICAGPTGAGKTTTLYASLMEINDIGKNVTTIEDPVEYVFPGINQVQTNEQAGLTFATGLRALLRQDPDVILVGEIRDADTARIAVQSALTGHFVLSSLHGTDAAAALHRLLDMGIEAFLIASSVMGVIGQRLLRRICDSCKEPYQPDAEEMALFQQHLPKNKKKLFFHGAGCNDCSQTGYRDRIGVYELLKLSPAIRQLIVEHATTERVRQLAIDEGMRPMIAEAINLVDADITTVAEVIRTLYVA</sequence>
<dbReference type="GO" id="GO:0016887">
    <property type="term" value="F:ATP hydrolysis activity"/>
    <property type="evidence" value="ECO:0007669"/>
    <property type="project" value="TreeGrafter"/>
</dbReference>
<feature type="domain" description="Bacterial type II secretion system protein E" evidence="3">
    <location>
        <begin position="241"/>
        <end position="255"/>
    </location>
</feature>
<gene>
    <name evidence="4" type="ORF">UFOPK2658_01943</name>
    <name evidence="5" type="ORF">UFOPK2880_01737</name>
    <name evidence="6" type="ORF">UFOPK3004_01557</name>
    <name evidence="7" type="ORF">UFOPK3304_01953</name>
    <name evidence="8" type="ORF">UFOPK3494_01863</name>
    <name evidence="9" type="ORF">UFOPK4134_01487</name>
</gene>
<evidence type="ECO:0000313" key="9">
    <source>
        <dbReference type="EMBL" id="CAB5035545.1"/>
    </source>
</evidence>
<dbReference type="PANTHER" id="PTHR30258">
    <property type="entry name" value="TYPE II SECRETION SYSTEM PROTEIN GSPE-RELATED"/>
    <property type="match status" value="1"/>
</dbReference>
<dbReference type="EMBL" id="CAFBMF010000214">
    <property type="protein sequence ID" value="CAB4916929.1"/>
    <property type="molecule type" value="Genomic_DNA"/>
</dbReference>
<dbReference type="EMBL" id="CAFBPS010000141">
    <property type="protein sequence ID" value="CAB5035545.1"/>
    <property type="molecule type" value="Genomic_DNA"/>
</dbReference>
<evidence type="ECO:0000313" key="4">
    <source>
        <dbReference type="EMBL" id="CAB4735195.1"/>
    </source>
</evidence>
<dbReference type="AlphaFoldDB" id="A0A6J6SKM5"/>
<protein>
    <submittedName>
        <fullName evidence="4">Unannotated protein</fullName>
    </submittedName>
</protein>
<proteinExistence type="predicted"/>
<evidence type="ECO:0000313" key="8">
    <source>
        <dbReference type="EMBL" id="CAB4916929.1"/>
    </source>
</evidence>
<dbReference type="GO" id="GO:0005524">
    <property type="term" value="F:ATP binding"/>
    <property type="evidence" value="ECO:0007669"/>
    <property type="project" value="UniProtKB-KW"/>
</dbReference>
<evidence type="ECO:0000313" key="6">
    <source>
        <dbReference type="EMBL" id="CAB4816103.1"/>
    </source>
</evidence>
<dbReference type="EMBL" id="CAEZYH010000152">
    <property type="protein sequence ID" value="CAB4735195.1"/>
    <property type="molecule type" value="Genomic_DNA"/>
</dbReference>
<organism evidence="4">
    <name type="scientific">freshwater metagenome</name>
    <dbReference type="NCBI Taxonomy" id="449393"/>
    <lineage>
        <taxon>unclassified sequences</taxon>
        <taxon>metagenomes</taxon>
        <taxon>ecological metagenomes</taxon>
    </lineage>
</organism>
<name>A0A6J6SKM5_9ZZZZ</name>
<dbReference type="InterPro" id="IPR027417">
    <property type="entry name" value="P-loop_NTPase"/>
</dbReference>
<dbReference type="Pfam" id="PF00437">
    <property type="entry name" value="T2SSE"/>
    <property type="match status" value="1"/>
</dbReference>
<dbReference type="GO" id="GO:0005886">
    <property type="term" value="C:plasma membrane"/>
    <property type="evidence" value="ECO:0007669"/>
    <property type="project" value="TreeGrafter"/>
</dbReference>
<accession>A0A6J6SKM5</accession>